<comment type="catalytic activity">
    <reaction evidence="1">
        <text>ATP + protein L-histidine = ADP + protein N-phospho-L-histidine.</text>
        <dbReference type="EC" id="2.7.13.3"/>
    </reaction>
</comment>
<feature type="transmembrane region" description="Helical" evidence="11">
    <location>
        <begin position="417"/>
        <end position="436"/>
    </location>
</feature>
<proteinExistence type="predicted"/>
<dbReference type="OrthoDB" id="9809766at2"/>
<dbReference type="SUPFAM" id="SSF47384">
    <property type="entry name" value="Homodimeric domain of signal transducing histidine kinase"/>
    <property type="match status" value="1"/>
</dbReference>
<dbReference type="SMART" id="SM00387">
    <property type="entry name" value="HATPase_c"/>
    <property type="match status" value="1"/>
</dbReference>
<feature type="domain" description="HAMP" evidence="13">
    <location>
        <begin position="183"/>
        <end position="236"/>
    </location>
</feature>
<dbReference type="PROSITE" id="PS50109">
    <property type="entry name" value="HIS_KIN"/>
    <property type="match status" value="1"/>
</dbReference>
<evidence type="ECO:0000256" key="4">
    <source>
        <dbReference type="ARBA" id="ARBA00022553"/>
    </source>
</evidence>
<feature type="domain" description="Histidine kinase" evidence="12">
    <location>
        <begin position="244"/>
        <end position="452"/>
    </location>
</feature>
<sequence>MSSAKLSDGWRSSSSRLLGLYSLLFVAWSCVLLGVLYWRVSLYLDELAQSAVLQRAHLFEHFTGDGLAAALRENRRYDLHGIDAYGLFTPDGQPIAGMLKSLPAQLPLDGSAHPVSGLPIADVNARGKRGFGLAMPTRDGRILVLVRYSGPLNEVNHLILDALLWGVSLTLLPGLLGWHLLRRRPLRRIQAIEQATARIVAGDLGQRLPLANRRDELDMLAAIVNAMLDRIEQLMTEVKGVCDNIAHDLRTPLTRVRAQLYRLRQQVQDDDPQALPLEQVLEETDTLMARFRALLRISELEDHQRRSGFDTLAPEALLQEIHAFYAPLAEEKGQWLQLDLAAGLPGVVGDRGLLFEAIGNLLDNAIRFAPEGGRVQLSALVEEGATCIVVEDSGPGIPEAERSLVFQRFHRAEASKGGGFGLGLSIVAAIAGLHGFRLKVARSTLGGARFSLLCRPQVL</sequence>
<keyword evidence="8 11" id="KW-1133">Transmembrane helix</keyword>
<dbReference type="InterPro" id="IPR036097">
    <property type="entry name" value="HisK_dim/P_sf"/>
</dbReference>
<dbReference type="CDD" id="cd00075">
    <property type="entry name" value="HATPase"/>
    <property type="match status" value="1"/>
</dbReference>
<evidence type="ECO:0000259" key="13">
    <source>
        <dbReference type="PROSITE" id="PS50885"/>
    </source>
</evidence>
<keyword evidence="10 11" id="KW-0472">Membrane</keyword>
<dbReference type="Pfam" id="PF00672">
    <property type="entry name" value="HAMP"/>
    <property type="match status" value="1"/>
</dbReference>
<feature type="transmembrane region" description="Helical" evidence="11">
    <location>
        <begin position="20"/>
        <end position="40"/>
    </location>
</feature>
<dbReference type="PRINTS" id="PR00344">
    <property type="entry name" value="BCTRLSENSOR"/>
</dbReference>
<dbReference type="Gene3D" id="1.10.287.130">
    <property type="match status" value="1"/>
</dbReference>
<evidence type="ECO:0000256" key="6">
    <source>
        <dbReference type="ARBA" id="ARBA00022692"/>
    </source>
</evidence>
<gene>
    <name evidence="14" type="ORF">B9Y64_20620</name>
</gene>
<dbReference type="AlphaFoldDB" id="A0A2J0U4S8"/>
<keyword evidence="6 11" id="KW-0812">Transmembrane</keyword>
<dbReference type="Pfam" id="PF02518">
    <property type="entry name" value="HATPase_c"/>
    <property type="match status" value="1"/>
</dbReference>
<dbReference type="Proteomes" id="UP000230167">
    <property type="component" value="Unassembled WGS sequence"/>
</dbReference>
<evidence type="ECO:0000313" key="15">
    <source>
        <dbReference type="Proteomes" id="UP000230167"/>
    </source>
</evidence>
<dbReference type="CDD" id="cd06225">
    <property type="entry name" value="HAMP"/>
    <property type="match status" value="1"/>
</dbReference>
<evidence type="ECO:0000256" key="2">
    <source>
        <dbReference type="ARBA" id="ARBA00004370"/>
    </source>
</evidence>
<evidence type="ECO:0000256" key="3">
    <source>
        <dbReference type="ARBA" id="ARBA00012438"/>
    </source>
</evidence>
<reference evidence="14 15" key="1">
    <citation type="journal article" date="2017" name="Front. Microbiol.">
        <title>Double-Face Meets the Bacterial World: The Opportunistic Pathogen Stenotrophomonas maltophilia.</title>
        <authorList>
            <person name="Lira F."/>
            <person name="Berg G."/>
            <person name="Martinez J.L."/>
        </authorList>
    </citation>
    <scope>NUCLEOTIDE SEQUENCE [LARGE SCALE GENOMIC DNA]</scope>
    <source>
        <strain evidence="14 15">EA1</strain>
    </source>
</reference>
<dbReference type="Gene3D" id="3.30.565.10">
    <property type="entry name" value="Histidine kinase-like ATPase, C-terminal domain"/>
    <property type="match status" value="1"/>
</dbReference>
<name>A0A2J0U4S8_STEMA</name>
<protein>
    <recommendedName>
        <fullName evidence="3">histidine kinase</fullName>
        <ecNumber evidence="3">2.7.13.3</ecNumber>
    </recommendedName>
</protein>
<comment type="subcellular location">
    <subcellularLocation>
        <location evidence="2">Membrane</location>
    </subcellularLocation>
</comment>
<evidence type="ECO:0000256" key="1">
    <source>
        <dbReference type="ARBA" id="ARBA00000085"/>
    </source>
</evidence>
<dbReference type="GO" id="GO:0005886">
    <property type="term" value="C:plasma membrane"/>
    <property type="evidence" value="ECO:0007669"/>
    <property type="project" value="TreeGrafter"/>
</dbReference>
<evidence type="ECO:0000256" key="9">
    <source>
        <dbReference type="ARBA" id="ARBA00023012"/>
    </source>
</evidence>
<organism evidence="14 15">
    <name type="scientific">Stenotrophomonas maltophilia</name>
    <name type="common">Pseudomonas maltophilia</name>
    <name type="synonym">Xanthomonas maltophilia</name>
    <dbReference type="NCBI Taxonomy" id="40324"/>
    <lineage>
        <taxon>Bacteria</taxon>
        <taxon>Pseudomonadati</taxon>
        <taxon>Pseudomonadota</taxon>
        <taxon>Gammaproteobacteria</taxon>
        <taxon>Lysobacterales</taxon>
        <taxon>Lysobacteraceae</taxon>
        <taxon>Stenotrophomonas</taxon>
        <taxon>Stenotrophomonas maltophilia group</taxon>
    </lineage>
</organism>
<dbReference type="EMBL" id="NEQV01000009">
    <property type="protein sequence ID" value="PJL23973.1"/>
    <property type="molecule type" value="Genomic_DNA"/>
</dbReference>
<dbReference type="InterPro" id="IPR050428">
    <property type="entry name" value="TCS_sensor_his_kinase"/>
</dbReference>
<dbReference type="Gene3D" id="6.10.340.10">
    <property type="match status" value="1"/>
</dbReference>
<comment type="caution">
    <text evidence="14">The sequence shown here is derived from an EMBL/GenBank/DDBJ whole genome shotgun (WGS) entry which is preliminary data.</text>
</comment>
<dbReference type="InterPro" id="IPR036890">
    <property type="entry name" value="HATPase_C_sf"/>
</dbReference>
<keyword evidence="4" id="KW-0597">Phosphoprotein</keyword>
<dbReference type="PROSITE" id="PS50885">
    <property type="entry name" value="HAMP"/>
    <property type="match status" value="1"/>
</dbReference>
<dbReference type="PANTHER" id="PTHR45436:SF8">
    <property type="entry name" value="HISTIDINE KINASE"/>
    <property type="match status" value="1"/>
</dbReference>
<keyword evidence="7 14" id="KW-0418">Kinase</keyword>
<evidence type="ECO:0000256" key="11">
    <source>
        <dbReference type="SAM" id="Phobius"/>
    </source>
</evidence>
<dbReference type="InterPro" id="IPR003594">
    <property type="entry name" value="HATPase_dom"/>
</dbReference>
<dbReference type="InterPro" id="IPR004358">
    <property type="entry name" value="Sig_transdc_His_kin-like_C"/>
</dbReference>
<evidence type="ECO:0000259" key="12">
    <source>
        <dbReference type="PROSITE" id="PS50109"/>
    </source>
</evidence>
<evidence type="ECO:0000313" key="14">
    <source>
        <dbReference type="EMBL" id="PJL23973.1"/>
    </source>
</evidence>
<dbReference type="GO" id="GO:0000155">
    <property type="term" value="F:phosphorelay sensor kinase activity"/>
    <property type="evidence" value="ECO:0007669"/>
    <property type="project" value="InterPro"/>
</dbReference>
<evidence type="ECO:0000256" key="7">
    <source>
        <dbReference type="ARBA" id="ARBA00022777"/>
    </source>
</evidence>
<dbReference type="SUPFAM" id="SSF55874">
    <property type="entry name" value="ATPase domain of HSP90 chaperone/DNA topoisomerase II/histidine kinase"/>
    <property type="match status" value="1"/>
</dbReference>
<dbReference type="Pfam" id="PF00512">
    <property type="entry name" value="HisKA"/>
    <property type="match status" value="1"/>
</dbReference>
<feature type="transmembrane region" description="Helical" evidence="11">
    <location>
        <begin position="162"/>
        <end position="181"/>
    </location>
</feature>
<dbReference type="InterPro" id="IPR003660">
    <property type="entry name" value="HAMP_dom"/>
</dbReference>
<dbReference type="CDD" id="cd00082">
    <property type="entry name" value="HisKA"/>
    <property type="match status" value="1"/>
</dbReference>
<keyword evidence="5" id="KW-0808">Transferase</keyword>
<dbReference type="InterPro" id="IPR003661">
    <property type="entry name" value="HisK_dim/P_dom"/>
</dbReference>
<dbReference type="SMART" id="SM00304">
    <property type="entry name" value="HAMP"/>
    <property type="match status" value="1"/>
</dbReference>
<dbReference type="PANTHER" id="PTHR45436">
    <property type="entry name" value="SENSOR HISTIDINE KINASE YKOH"/>
    <property type="match status" value="1"/>
</dbReference>
<keyword evidence="9" id="KW-0902">Two-component regulatory system</keyword>
<dbReference type="InterPro" id="IPR005467">
    <property type="entry name" value="His_kinase_dom"/>
</dbReference>
<evidence type="ECO:0000256" key="8">
    <source>
        <dbReference type="ARBA" id="ARBA00022989"/>
    </source>
</evidence>
<evidence type="ECO:0000256" key="5">
    <source>
        <dbReference type="ARBA" id="ARBA00022679"/>
    </source>
</evidence>
<evidence type="ECO:0000256" key="10">
    <source>
        <dbReference type="ARBA" id="ARBA00023136"/>
    </source>
</evidence>
<dbReference type="RefSeq" id="WP_100442250.1">
    <property type="nucleotide sequence ID" value="NZ_CBCPIZ010000034.1"/>
</dbReference>
<accession>A0A2J0U4S8</accession>
<dbReference type="SUPFAM" id="SSF158472">
    <property type="entry name" value="HAMP domain-like"/>
    <property type="match status" value="1"/>
</dbReference>
<dbReference type="EC" id="2.7.13.3" evidence="3"/>